<evidence type="ECO:0000256" key="1">
    <source>
        <dbReference type="SAM" id="SignalP"/>
    </source>
</evidence>
<organism evidence="2 3">
    <name type="scientific">Vitreoscilla massiliensis</name>
    <dbReference type="NCBI Taxonomy" id="1689272"/>
    <lineage>
        <taxon>Bacteria</taxon>
        <taxon>Pseudomonadati</taxon>
        <taxon>Pseudomonadota</taxon>
        <taxon>Betaproteobacteria</taxon>
        <taxon>Neisseriales</taxon>
        <taxon>Neisseriaceae</taxon>
        <taxon>Vitreoscilla</taxon>
    </lineage>
</organism>
<protein>
    <recommendedName>
        <fullName evidence="4">Secreted protein</fullName>
    </recommendedName>
</protein>
<evidence type="ECO:0000313" key="3">
    <source>
        <dbReference type="Proteomes" id="UP000832011"/>
    </source>
</evidence>
<evidence type="ECO:0008006" key="4">
    <source>
        <dbReference type="Google" id="ProtNLM"/>
    </source>
</evidence>
<dbReference type="Proteomes" id="UP000832011">
    <property type="component" value="Chromosome"/>
</dbReference>
<dbReference type="RefSeq" id="WP_058355696.1">
    <property type="nucleotide sequence ID" value="NZ_CABKVG010000008.1"/>
</dbReference>
<accession>A0ABY4E4W3</accession>
<sequence length="120" mass="13578">MNRLLILSLLLVSSNVALAQNLKAERNTTYAQFTEQYNRSLDGFEAAIKQAKADPSDRNTLQLCAQGRLVVEVMQKNRAFKNEFEQDSGRSFDAAFQHWQQLAENNRADCAIIQKRSAAN</sequence>
<name>A0ABY4E4W3_9NEIS</name>
<dbReference type="EMBL" id="CP091511">
    <property type="protein sequence ID" value="UOO90426.1"/>
    <property type="molecule type" value="Genomic_DNA"/>
</dbReference>
<feature type="chain" id="PRO_5047114991" description="Secreted protein" evidence="1">
    <location>
        <begin position="20"/>
        <end position="120"/>
    </location>
</feature>
<feature type="signal peptide" evidence="1">
    <location>
        <begin position="1"/>
        <end position="19"/>
    </location>
</feature>
<reference evidence="2 3" key="1">
    <citation type="journal article" date="2022" name="Res Sq">
        <title>Evolution of multicellular longitudinally dividing oral cavity symbionts (Neisseriaceae).</title>
        <authorList>
            <person name="Nyongesa S."/>
            <person name="Weber P."/>
            <person name="Bernet E."/>
            <person name="Pullido F."/>
            <person name="Nieckarz M."/>
            <person name="Delaby M."/>
            <person name="Nieves C."/>
            <person name="Viehboeck T."/>
            <person name="Krause N."/>
            <person name="Rivera-Millot A."/>
            <person name="Nakamura A."/>
            <person name="Vischer N."/>
            <person name="VanNieuwenhze M."/>
            <person name="Brun Y."/>
            <person name="Cava F."/>
            <person name="Bulgheresi S."/>
            <person name="Veyrier F."/>
        </authorList>
    </citation>
    <scope>NUCLEOTIDE SEQUENCE [LARGE SCALE GENOMIC DNA]</scope>
    <source>
        <strain evidence="2 3">SN4</strain>
    </source>
</reference>
<evidence type="ECO:0000313" key="2">
    <source>
        <dbReference type="EMBL" id="UOO90426.1"/>
    </source>
</evidence>
<keyword evidence="1" id="KW-0732">Signal</keyword>
<keyword evidence="3" id="KW-1185">Reference proteome</keyword>
<gene>
    <name evidence="2" type="ORF">LVJ82_05460</name>
</gene>
<proteinExistence type="predicted"/>